<gene>
    <name evidence="2" type="ORF">L3049_01855</name>
</gene>
<reference evidence="2 3" key="1">
    <citation type="submission" date="2022-01" db="EMBL/GenBank/DDBJ databases">
        <title>Labilibaculum sp. nov, a marine bacterium isolated from Antarctica.</title>
        <authorList>
            <person name="Dai W."/>
        </authorList>
    </citation>
    <scope>NUCLEOTIDE SEQUENCE [LARGE SCALE GENOMIC DNA]</scope>
    <source>
        <strain evidence="2 3">DW002</strain>
    </source>
</reference>
<sequence length="377" mass="41470">MKKIYALCLFTFLAFSFNGCDSSKEKLDPEIEGYTKGIINDVIDVPEVSAIEYSTAGLPIYQSNPDAPVSIYVAYDGGDYRSSSQGNFILSGYNRNGSPDTFDEQEQADIVRSLEYMAHYFAMFDVNVTTIEEVRDASKAWSSIIVTEDHSGGRANKGAFGTYPWSKAYCGSSTLTSSDKSRRIAHEIGHTFSLEHSGIWNNGEFYKWEDWPQWSNGDRAYGTIMGGGGKGQRNGWSNDAYPKDSDGGKQNTMNIIRQKIRSVDSKSNGWRKDDFLDNEKFYLYDNKSGGGYRQGILGSPDDVDVFTFAWGGGKFKLSAGAVSVSAALLDVGVFNKDNQQVATEGESNLPAGDYTIEIRSNGDYGAIGTYQVAILTN</sequence>
<keyword evidence="3" id="KW-1185">Reference proteome</keyword>
<feature type="chain" id="PRO_5045132777" description="Peptidase M11 gametolysin domain-containing protein" evidence="1">
    <location>
        <begin position="20"/>
        <end position="377"/>
    </location>
</feature>
<feature type="signal peptide" evidence="1">
    <location>
        <begin position="1"/>
        <end position="19"/>
    </location>
</feature>
<dbReference type="SUPFAM" id="SSF55486">
    <property type="entry name" value="Metalloproteases ('zincins'), catalytic domain"/>
    <property type="match status" value="1"/>
</dbReference>
<evidence type="ECO:0000256" key="1">
    <source>
        <dbReference type="SAM" id="SignalP"/>
    </source>
</evidence>
<dbReference type="RefSeq" id="WP_275108073.1">
    <property type="nucleotide sequence ID" value="NZ_JAKJSC010000001.1"/>
</dbReference>
<dbReference type="EMBL" id="JAKJSC010000001">
    <property type="protein sequence ID" value="MDE5416734.1"/>
    <property type="molecule type" value="Genomic_DNA"/>
</dbReference>
<keyword evidence="1" id="KW-0732">Signal</keyword>
<evidence type="ECO:0000313" key="3">
    <source>
        <dbReference type="Proteomes" id="UP001528920"/>
    </source>
</evidence>
<organism evidence="2 3">
    <name type="scientific">Paralabilibaculum antarcticum</name>
    <dbReference type="NCBI Taxonomy" id="2912572"/>
    <lineage>
        <taxon>Bacteria</taxon>
        <taxon>Pseudomonadati</taxon>
        <taxon>Bacteroidota</taxon>
        <taxon>Bacteroidia</taxon>
        <taxon>Marinilabiliales</taxon>
        <taxon>Marinifilaceae</taxon>
        <taxon>Paralabilibaculum</taxon>
    </lineage>
</organism>
<accession>A0ABT5VMS2</accession>
<protein>
    <recommendedName>
        <fullName evidence="4">Peptidase M11 gametolysin domain-containing protein</fullName>
    </recommendedName>
</protein>
<evidence type="ECO:0008006" key="4">
    <source>
        <dbReference type="Google" id="ProtNLM"/>
    </source>
</evidence>
<name>A0ABT5VMS2_9BACT</name>
<dbReference type="Proteomes" id="UP001528920">
    <property type="component" value="Unassembled WGS sequence"/>
</dbReference>
<proteinExistence type="predicted"/>
<comment type="caution">
    <text evidence="2">The sequence shown here is derived from an EMBL/GenBank/DDBJ whole genome shotgun (WGS) entry which is preliminary data.</text>
</comment>
<evidence type="ECO:0000313" key="2">
    <source>
        <dbReference type="EMBL" id="MDE5416734.1"/>
    </source>
</evidence>